<feature type="compositionally biased region" description="Basic and acidic residues" evidence="1">
    <location>
        <begin position="417"/>
        <end position="433"/>
    </location>
</feature>
<evidence type="ECO:0000313" key="2">
    <source>
        <dbReference type="EMBL" id="CAD1827382.1"/>
    </source>
</evidence>
<organism evidence="2">
    <name type="scientific">Ananas comosus var. bracteatus</name>
    <name type="common">red pineapple</name>
    <dbReference type="NCBI Taxonomy" id="296719"/>
    <lineage>
        <taxon>Eukaryota</taxon>
        <taxon>Viridiplantae</taxon>
        <taxon>Streptophyta</taxon>
        <taxon>Embryophyta</taxon>
        <taxon>Tracheophyta</taxon>
        <taxon>Spermatophyta</taxon>
        <taxon>Magnoliopsida</taxon>
        <taxon>Liliopsida</taxon>
        <taxon>Poales</taxon>
        <taxon>Bromeliaceae</taxon>
        <taxon>Bromelioideae</taxon>
        <taxon>Ananas</taxon>
    </lineage>
</organism>
<gene>
    <name evidence="2" type="ORF">CB5_LOCUS10593</name>
</gene>
<feature type="region of interest" description="Disordered" evidence="1">
    <location>
        <begin position="399"/>
        <end position="433"/>
    </location>
</feature>
<reference evidence="2" key="1">
    <citation type="submission" date="2020-07" db="EMBL/GenBank/DDBJ databases">
        <authorList>
            <person name="Lin J."/>
        </authorList>
    </citation>
    <scope>NUCLEOTIDE SEQUENCE</scope>
</reference>
<accession>A0A6V7P983</accession>
<name>A0A6V7P983_ANACO</name>
<protein>
    <recommendedName>
        <fullName evidence="3">Aminotransferase-like plant mobile domain-containing protein</fullName>
    </recommendedName>
</protein>
<evidence type="ECO:0008006" key="3">
    <source>
        <dbReference type="Google" id="ProtNLM"/>
    </source>
</evidence>
<dbReference type="AlphaFoldDB" id="A0A6V7P983"/>
<dbReference type="EMBL" id="LR862146">
    <property type="protein sequence ID" value="CAD1827382.1"/>
    <property type="molecule type" value="Genomic_DNA"/>
</dbReference>
<proteinExistence type="predicted"/>
<sequence length="469" mass="54379">MYDEFVPSNSELKNYPCNLRQLLSVYEWLVNRRPGKAVYYNHWVDFWYRGPHKFASQSRKDSISEEERCHSTRDIYHGIPDGSWDKICVSSCSTLRNSSCFRSYSIDRRGLAYPYCRFPIDFLFAWVGARFEKVYTRRPIREDIKSMPGLKKVSDMLSFMYAISTPFDSKRARQHLRDERNFIWRPYSFNCSGEGWVHEVINMRGMSDFPEEVQEWIISLRHSVLPLRLGGSLYAQPYNPRRLPGNLASTGVLAGYWLDLTQISLSLKFFIPDGSRCGKPSSYYARWWTNSLYSYFQHGVNFLVERESCPKKKNEDLPEGPISSPLSFELCDSSKRIEILRNFPCLLRGASFTYSEGIVEELPLPTLEGFTLPIPRDTVEELHSAAPIEVEQILPSHYDDEVDYEPSPSPPPRISHSSKELDSMKEKIEGKSAEAERELIEAKEGHIATTELATLRDLITNFENYRKNI</sequence>
<evidence type="ECO:0000256" key="1">
    <source>
        <dbReference type="SAM" id="MobiDB-lite"/>
    </source>
</evidence>